<organism evidence="1 2">
    <name type="scientific">Intestinimonas massiliensis</name>
    <name type="common">ex Afouda et al. 2020</name>
    <dbReference type="NCBI Taxonomy" id="1673721"/>
    <lineage>
        <taxon>Bacteria</taxon>
        <taxon>Bacillati</taxon>
        <taxon>Bacillota</taxon>
        <taxon>Clostridia</taxon>
        <taxon>Eubacteriales</taxon>
        <taxon>Intestinimonas</taxon>
    </lineage>
</organism>
<comment type="caution">
    <text evidence="1">The sequence shown here is derived from an EMBL/GenBank/DDBJ whole genome shotgun (WGS) entry which is preliminary data.</text>
</comment>
<accession>A0ABS9MDX0</accession>
<evidence type="ECO:0000313" key="2">
    <source>
        <dbReference type="Proteomes" id="UP001200313"/>
    </source>
</evidence>
<name>A0ABS9MDX0_9FIRM</name>
<dbReference type="Proteomes" id="UP001200313">
    <property type="component" value="Unassembled WGS sequence"/>
</dbReference>
<proteinExistence type="predicted"/>
<gene>
    <name evidence="1" type="ORF">L0P79_18385</name>
</gene>
<protein>
    <recommendedName>
        <fullName evidence="3">Transcriptional regulator</fullName>
    </recommendedName>
</protein>
<evidence type="ECO:0000313" key="1">
    <source>
        <dbReference type="EMBL" id="MCG4529007.1"/>
    </source>
</evidence>
<evidence type="ECO:0008006" key="3">
    <source>
        <dbReference type="Google" id="ProtNLM"/>
    </source>
</evidence>
<dbReference type="EMBL" id="JAKNJB010000054">
    <property type="protein sequence ID" value="MCG4529007.1"/>
    <property type="molecule type" value="Genomic_DNA"/>
</dbReference>
<sequence>MPKPTSRSITSFVNGVYGYADYENMLPLLEELCGAENTSRETLIPALIAWLYDTENLSLPHSAVTPKSKQVQARQRQIFGERLDRVMTLLSLSNGRLAALLNIDVSLVSRYRSGIYSPHENNRISEKLSTVLMEHAKKKGEIKALADLCGASAEDLNTDTVTAWLYDTSPEEDKAAMAQQLLRSLDDFIPGTGLPAVVPEVPAVPISSRYVGTDGLRSAVVRFLSDAACEGGELLLYSDEPMDWLSGDRAYFALWASLMVNCVNSGVKIRIIHNVDRKSSEMVDAIKGWFPLYISGMIEPYVFRRERNPRFHHTVFLRPDGACILGFFPVGADKDRSYDYVTDREYLSRLKHEYDAMLSAASPLLEVYTDAMSDKFHENWISLPGKRDYLLNEFPIVTAPESLMIRMLSRIGVSEEQRAKVLSRHRELRRQFEESLREYSVNMVLCLPERALAMRRHINITLSLTGLSIAYTEEEYAEHIAAIIELVQHERNFHLALLPQALFQDIQIVTQKDAVIVLRCQEPYAAFVFRNTELTESVSDYLVMLMEQHAEDRRTTVEMLDKLKFSTADRK</sequence>
<reference evidence="1 2" key="1">
    <citation type="submission" date="2022-01" db="EMBL/GenBank/DDBJ databases">
        <title>Collection of gut derived symbiotic bacterial strains cultured from healthy donors.</title>
        <authorList>
            <person name="Lin H."/>
            <person name="Kohout C."/>
            <person name="Waligurski E."/>
            <person name="Pamer E.G."/>
        </authorList>
    </citation>
    <scope>NUCLEOTIDE SEQUENCE [LARGE SCALE GENOMIC DNA]</scope>
    <source>
        <strain evidence="1 2">DFI.3.7</strain>
    </source>
</reference>
<dbReference type="RefSeq" id="WP_238075216.1">
    <property type="nucleotide sequence ID" value="NZ_JAKNJB010000054.1"/>
</dbReference>
<keyword evidence="2" id="KW-1185">Reference proteome</keyword>